<dbReference type="Proteomes" id="UP001151760">
    <property type="component" value="Unassembled WGS sequence"/>
</dbReference>
<accession>A0ABQ5ATD7</accession>
<name>A0ABQ5ATD7_9ASTR</name>
<organism evidence="1 2">
    <name type="scientific">Tanacetum coccineum</name>
    <dbReference type="NCBI Taxonomy" id="301880"/>
    <lineage>
        <taxon>Eukaryota</taxon>
        <taxon>Viridiplantae</taxon>
        <taxon>Streptophyta</taxon>
        <taxon>Embryophyta</taxon>
        <taxon>Tracheophyta</taxon>
        <taxon>Spermatophyta</taxon>
        <taxon>Magnoliopsida</taxon>
        <taxon>eudicotyledons</taxon>
        <taxon>Gunneridae</taxon>
        <taxon>Pentapetalae</taxon>
        <taxon>asterids</taxon>
        <taxon>campanulids</taxon>
        <taxon>Asterales</taxon>
        <taxon>Asteraceae</taxon>
        <taxon>Asteroideae</taxon>
        <taxon>Anthemideae</taxon>
        <taxon>Anthemidinae</taxon>
        <taxon>Tanacetum</taxon>
    </lineage>
</organism>
<evidence type="ECO:0000313" key="2">
    <source>
        <dbReference type="Proteomes" id="UP001151760"/>
    </source>
</evidence>
<comment type="caution">
    <text evidence="1">The sequence shown here is derived from an EMBL/GenBank/DDBJ whole genome shotgun (WGS) entry which is preliminary data.</text>
</comment>
<proteinExistence type="predicted"/>
<dbReference type="EMBL" id="BQNB010012625">
    <property type="protein sequence ID" value="GJT05920.1"/>
    <property type="molecule type" value="Genomic_DNA"/>
</dbReference>
<sequence length="181" mass="21357">MEWLPKCEELEKVVGGRNWLDMMIVYFDEYTYEQREFACRVNRLIGEMNEACANRIAFVWDLQSVTGETVPAKTAAFLEDMMNKEGTIEWQLDDVQREAKERINTLCDTLTDVIDERWSFVGELDMLAYKFVLGKMAEFMKETQDKDILNLMKLQILGREFELRACEKDLFIQKLKGTMNY</sequence>
<gene>
    <name evidence="1" type="ORF">Tco_0840382</name>
</gene>
<protein>
    <submittedName>
        <fullName evidence="1">Uncharacterized protein</fullName>
    </submittedName>
</protein>
<keyword evidence="2" id="KW-1185">Reference proteome</keyword>
<reference evidence="1" key="2">
    <citation type="submission" date="2022-01" db="EMBL/GenBank/DDBJ databases">
        <authorList>
            <person name="Yamashiro T."/>
            <person name="Shiraishi A."/>
            <person name="Satake H."/>
            <person name="Nakayama K."/>
        </authorList>
    </citation>
    <scope>NUCLEOTIDE SEQUENCE</scope>
</reference>
<evidence type="ECO:0000313" key="1">
    <source>
        <dbReference type="EMBL" id="GJT05920.1"/>
    </source>
</evidence>
<reference evidence="1" key="1">
    <citation type="journal article" date="2022" name="Int. J. Mol. Sci.">
        <title>Draft Genome of Tanacetum Coccineum: Genomic Comparison of Closely Related Tanacetum-Family Plants.</title>
        <authorList>
            <person name="Yamashiro T."/>
            <person name="Shiraishi A."/>
            <person name="Nakayama K."/>
            <person name="Satake H."/>
        </authorList>
    </citation>
    <scope>NUCLEOTIDE SEQUENCE</scope>
</reference>